<feature type="binding site" evidence="18">
    <location>
        <position position="355"/>
    </location>
    <ligand>
        <name>UDP-N-acetyl-alpha-D-glucosamine</name>
        <dbReference type="ChEBI" id="CHEBI:57705"/>
    </ligand>
</feature>
<dbReference type="EMBL" id="VTPX01000004">
    <property type="protein sequence ID" value="KAA0018704.1"/>
    <property type="molecule type" value="Genomic_DNA"/>
</dbReference>
<evidence type="ECO:0000256" key="15">
    <source>
        <dbReference type="ARBA" id="ARBA00048247"/>
    </source>
</evidence>
<feature type="binding site" evidence="18">
    <location>
        <begin position="390"/>
        <end position="391"/>
    </location>
    <ligand>
        <name>acetyl-CoA</name>
        <dbReference type="ChEBI" id="CHEBI:57288"/>
    </ligand>
</feature>
<evidence type="ECO:0000256" key="8">
    <source>
        <dbReference type="ARBA" id="ARBA00022737"/>
    </source>
</evidence>
<feature type="binding site" evidence="18">
    <location>
        <position position="143"/>
    </location>
    <ligand>
        <name>UDP-N-acetyl-alpha-D-glucosamine</name>
        <dbReference type="ChEBI" id="CHEBI:57705"/>
    </ligand>
</feature>
<feature type="region of interest" description="Pyrophosphorylase" evidence="18">
    <location>
        <begin position="1"/>
        <end position="233"/>
    </location>
</feature>
<proteinExistence type="inferred from homology"/>
<dbReference type="InterPro" id="IPR038009">
    <property type="entry name" value="GlmU_C_LbH"/>
</dbReference>
<feature type="binding site" evidence="18">
    <location>
        <position position="231"/>
    </location>
    <ligand>
        <name>Mg(2+)</name>
        <dbReference type="ChEBI" id="CHEBI:18420"/>
    </ligand>
</feature>
<dbReference type="GO" id="GO:0000287">
    <property type="term" value="F:magnesium ion binding"/>
    <property type="evidence" value="ECO:0007669"/>
    <property type="project" value="UniProtKB-UniRule"/>
</dbReference>
<dbReference type="UniPathway" id="UPA00113">
    <property type="reaction ID" value="UER00532"/>
</dbReference>
<evidence type="ECO:0000256" key="7">
    <source>
        <dbReference type="ARBA" id="ARBA00022723"/>
    </source>
</evidence>
<comment type="catalytic activity">
    <reaction evidence="16 18">
        <text>N-acetyl-alpha-D-glucosamine 1-phosphate + UTP + H(+) = UDP-N-acetyl-alpha-D-glucosamine + diphosphate</text>
        <dbReference type="Rhea" id="RHEA:13509"/>
        <dbReference type="ChEBI" id="CHEBI:15378"/>
        <dbReference type="ChEBI" id="CHEBI:33019"/>
        <dbReference type="ChEBI" id="CHEBI:46398"/>
        <dbReference type="ChEBI" id="CHEBI:57705"/>
        <dbReference type="ChEBI" id="CHEBI:57776"/>
        <dbReference type="EC" id="2.7.7.23"/>
    </reaction>
</comment>
<dbReference type="PANTHER" id="PTHR43584:SF3">
    <property type="entry name" value="BIFUNCTIONAL PROTEIN GLMU"/>
    <property type="match status" value="1"/>
</dbReference>
<dbReference type="NCBIfam" id="NF010933">
    <property type="entry name" value="PRK14353.1"/>
    <property type="match status" value="1"/>
</dbReference>
<keyword evidence="9 18" id="KW-0460">Magnesium</keyword>
<keyword evidence="10 18" id="KW-0133">Cell shape</keyword>
<keyword evidence="13 18" id="KW-0012">Acyltransferase</keyword>
<evidence type="ECO:0000256" key="11">
    <source>
        <dbReference type="ARBA" id="ARBA00022984"/>
    </source>
</evidence>
<dbReference type="InterPro" id="IPR005882">
    <property type="entry name" value="Bifunctional_GlmU"/>
</dbReference>
<keyword evidence="7 18" id="KW-0479">Metal-binding</keyword>
<dbReference type="HAMAP" id="MF_01631">
    <property type="entry name" value="GlmU"/>
    <property type="match status" value="1"/>
</dbReference>
<evidence type="ECO:0000256" key="14">
    <source>
        <dbReference type="ARBA" id="ARBA00023316"/>
    </source>
</evidence>
<keyword evidence="12 18" id="KW-0511">Multifunctional enzyme</keyword>
<name>A0A640WF01_9GAMM</name>
<keyword evidence="21" id="KW-1185">Reference proteome</keyword>
<dbReference type="PROSITE" id="PS00101">
    <property type="entry name" value="HEXAPEP_TRANSFERASES"/>
    <property type="match status" value="1"/>
</dbReference>
<dbReference type="GO" id="GO:0000902">
    <property type="term" value="P:cell morphogenesis"/>
    <property type="evidence" value="ECO:0007669"/>
    <property type="project" value="UniProtKB-UniRule"/>
</dbReference>
<evidence type="ECO:0000256" key="18">
    <source>
        <dbReference type="HAMAP-Rule" id="MF_01631"/>
    </source>
</evidence>
<feature type="binding site" evidence="18">
    <location>
        <position position="384"/>
    </location>
    <ligand>
        <name>acetyl-CoA</name>
        <dbReference type="ChEBI" id="CHEBI:57288"/>
    </ligand>
</feature>
<evidence type="ECO:0000256" key="17">
    <source>
        <dbReference type="ARBA" id="ARBA00049628"/>
    </source>
</evidence>
<dbReference type="GO" id="GO:0005737">
    <property type="term" value="C:cytoplasm"/>
    <property type="evidence" value="ECO:0007669"/>
    <property type="project" value="UniProtKB-SubCell"/>
</dbReference>
<feature type="region of interest" description="N-acetyltransferase" evidence="18">
    <location>
        <begin position="255"/>
        <end position="462"/>
    </location>
</feature>
<keyword evidence="14 18" id="KW-0961">Cell wall biogenesis/degradation</keyword>
<dbReference type="GO" id="GO:0071555">
    <property type="term" value="P:cell wall organization"/>
    <property type="evidence" value="ECO:0007669"/>
    <property type="project" value="UniProtKB-KW"/>
</dbReference>
<dbReference type="PANTHER" id="PTHR43584">
    <property type="entry name" value="NUCLEOTIDYL TRANSFERASE"/>
    <property type="match status" value="1"/>
</dbReference>
<keyword evidence="5 18" id="KW-0808">Transferase</keyword>
<evidence type="ECO:0000313" key="20">
    <source>
        <dbReference type="EMBL" id="KAA0018704.1"/>
    </source>
</evidence>
<evidence type="ECO:0000256" key="13">
    <source>
        <dbReference type="ARBA" id="ARBA00023315"/>
    </source>
</evidence>
<evidence type="ECO:0000256" key="16">
    <source>
        <dbReference type="ARBA" id="ARBA00048493"/>
    </source>
</evidence>
<dbReference type="GO" id="GO:0008360">
    <property type="term" value="P:regulation of cell shape"/>
    <property type="evidence" value="ECO:0007669"/>
    <property type="project" value="UniProtKB-KW"/>
</dbReference>
<keyword evidence="8 18" id="KW-0677">Repeat</keyword>
<gene>
    <name evidence="18 20" type="primary">glmU</name>
    <name evidence="20" type="ORF">F0A16_09375</name>
</gene>
<feature type="binding site" evidence="18">
    <location>
        <position position="409"/>
    </location>
    <ligand>
        <name>acetyl-CoA</name>
        <dbReference type="ChEBI" id="CHEBI:57288"/>
    </ligand>
</feature>
<feature type="binding site" evidence="18">
    <location>
        <begin position="106"/>
        <end position="108"/>
    </location>
    <ligand>
        <name>UDP-N-acetyl-alpha-D-glucosamine</name>
        <dbReference type="ChEBI" id="CHEBI:57705"/>
    </ligand>
</feature>
<evidence type="ECO:0000256" key="10">
    <source>
        <dbReference type="ARBA" id="ARBA00022960"/>
    </source>
</evidence>
<dbReference type="InterPro" id="IPR029044">
    <property type="entry name" value="Nucleotide-diphossugar_trans"/>
</dbReference>
<feature type="binding site" evidence="18">
    <location>
        <position position="173"/>
    </location>
    <ligand>
        <name>UDP-N-acetyl-alpha-D-glucosamine</name>
        <dbReference type="ChEBI" id="CHEBI:57705"/>
    </ligand>
</feature>
<comment type="pathway">
    <text evidence="18">Bacterial outer membrane biogenesis; LPS lipid A biosynthesis.</text>
</comment>
<feature type="domain" description="MobA-like NTP transferase" evidence="19">
    <location>
        <begin position="5"/>
        <end position="135"/>
    </location>
</feature>
<keyword evidence="6 18" id="KW-0548">Nucleotidyltransferase</keyword>
<feature type="binding site" evidence="18">
    <location>
        <position position="158"/>
    </location>
    <ligand>
        <name>UDP-N-acetyl-alpha-D-glucosamine</name>
        <dbReference type="ChEBI" id="CHEBI:57705"/>
    </ligand>
</feature>
<dbReference type="NCBIfam" id="TIGR01173">
    <property type="entry name" value="glmU"/>
    <property type="match status" value="1"/>
</dbReference>
<dbReference type="InterPro" id="IPR050065">
    <property type="entry name" value="GlmU-like"/>
</dbReference>
<protein>
    <recommendedName>
        <fullName evidence="18">Bifunctional protein GlmU</fullName>
    </recommendedName>
    <domain>
        <recommendedName>
            <fullName evidence="18">UDP-N-acetylglucosamine pyrophosphorylase</fullName>
            <ecNumber evidence="18">2.7.7.23</ecNumber>
        </recommendedName>
        <alternativeName>
            <fullName evidence="18">N-acetylglucosamine-1-phosphate uridyltransferase</fullName>
        </alternativeName>
    </domain>
    <domain>
        <recommendedName>
            <fullName evidence="18">Glucosamine-1-phosphate N-acetyltransferase</fullName>
            <ecNumber evidence="18">2.3.1.157</ecNumber>
        </recommendedName>
    </domain>
</protein>
<evidence type="ECO:0000256" key="12">
    <source>
        <dbReference type="ARBA" id="ARBA00023268"/>
    </source>
</evidence>
<feature type="binding site" evidence="18">
    <location>
        <position position="22"/>
    </location>
    <ligand>
        <name>UDP-N-acetyl-alpha-D-glucosamine</name>
        <dbReference type="ChEBI" id="CHEBI:57705"/>
    </ligand>
</feature>
<comment type="caution">
    <text evidence="20">The sequence shown here is derived from an EMBL/GenBank/DDBJ whole genome shotgun (WGS) entry which is preliminary data.</text>
</comment>
<feature type="binding site" evidence="18">
    <location>
        <position position="337"/>
    </location>
    <ligand>
        <name>UDP-N-acetyl-alpha-D-glucosamine</name>
        <dbReference type="ChEBI" id="CHEBI:57705"/>
    </ligand>
</feature>
<dbReference type="SUPFAM" id="SSF51161">
    <property type="entry name" value="Trimeric LpxA-like enzymes"/>
    <property type="match status" value="1"/>
</dbReference>
<comment type="similarity">
    <text evidence="3 18">In the N-terminal section; belongs to the N-acetylglucosamine-1-phosphate uridyltransferase family.</text>
</comment>
<comment type="cofactor">
    <cofactor evidence="18">
        <name>Mg(2+)</name>
        <dbReference type="ChEBI" id="CHEBI:18420"/>
    </cofactor>
    <text evidence="18">Binds 1 Mg(2+) ion per subunit.</text>
</comment>
<dbReference type="GO" id="GO:0009252">
    <property type="term" value="P:peptidoglycan biosynthetic process"/>
    <property type="evidence" value="ECO:0007669"/>
    <property type="project" value="UniProtKB-UniRule"/>
</dbReference>
<comment type="function">
    <text evidence="17 18">Catalyzes the last two sequential reactions in the de novo biosynthetic pathway for UDP-N-acetylglucosamine (UDP-GlcNAc). The C-terminal domain catalyzes the transfer of acetyl group from acetyl coenzyme A to glucosamine-1-phosphate (GlcN-1-P) to produce N-acetylglucosamine-1-phosphate (GlcNAc-1-P), which is converted into UDP-GlcNAc by the transfer of uridine 5-monophosphate (from uridine 5-triphosphate), a reaction catalyzed by the N-terminal domain.</text>
</comment>
<feature type="active site" description="Proton acceptor" evidence="18">
    <location>
        <position position="367"/>
    </location>
</feature>
<feature type="binding site" evidence="18">
    <location>
        <position position="80"/>
    </location>
    <ligand>
        <name>UDP-N-acetyl-alpha-D-glucosamine</name>
        <dbReference type="ChEBI" id="CHEBI:57705"/>
    </ligand>
</feature>
<comment type="pathway">
    <text evidence="18">Nucleotide-sugar biosynthesis; UDP-N-acetyl-alpha-D-glucosamine biosynthesis; UDP-N-acetyl-alpha-D-glucosamine from N-acetyl-alpha-D-glucosamine 1-phosphate: step 1/1.</text>
</comment>
<dbReference type="UniPathway" id="UPA00973"/>
<dbReference type="InterPro" id="IPR025877">
    <property type="entry name" value="MobA-like_NTP_Trfase"/>
</dbReference>
<evidence type="ECO:0000313" key="21">
    <source>
        <dbReference type="Proteomes" id="UP000466024"/>
    </source>
</evidence>
<feature type="binding site" evidence="18">
    <location>
        <position position="370"/>
    </location>
    <ligand>
        <name>UDP-N-acetyl-alpha-D-glucosamine</name>
        <dbReference type="ChEBI" id="CHEBI:57705"/>
    </ligand>
</feature>
<dbReference type="EC" id="2.3.1.157" evidence="18"/>
<dbReference type="AlphaFoldDB" id="A0A640WF01"/>
<organism evidence="20 21">
    <name type="scientific">Salinicola corii</name>
    <dbReference type="NCBI Taxonomy" id="2606937"/>
    <lineage>
        <taxon>Bacteria</taxon>
        <taxon>Pseudomonadati</taxon>
        <taxon>Pseudomonadota</taxon>
        <taxon>Gammaproteobacteria</taxon>
        <taxon>Oceanospirillales</taxon>
        <taxon>Halomonadaceae</taxon>
        <taxon>Salinicola</taxon>
    </lineage>
</organism>
<evidence type="ECO:0000256" key="9">
    <source>
        <dbReference type="ARBA" id="ARBA00022842"/>
    </source>
</evidence>
<feature type="binding site" evidence="18">
    <location>
        <begin position="8"/>
        <end position="11"/>
    </location>
    <ligand>
        <name>UDP-N-acetyl-alpha-D-glucosamine</name>
        <dbReference type="ChEBI" id="CHEBI:57705"/>
    </ligand>
</feature>
<feature type="binding site" evidence="18">
    <location>
        <position position="444"/>
    </location>
    <ligand>
        <name>acetyl-CoA</name>
        <dbReference type="ChEBI" id="CHEBI:57288"/>
    </ligand>
</feature>
<keyword evidence="4 18" id="KW-0963">Cytoplasm</keyword>
<dbReference type="SUPFAM" id="SSF53448">
    <property type="entry name" value="Nucleotide-diphospho-sugar transferases"/>
    <property type="match status" value="1"/>
</dbReference>
<comment type="catalytic activity">
    <reaction evidence="15 18">
        <text>alpha-D-glucosamine 1-phosphate + acetyl-CoA = N-acetyl-alpha-D-glucosamine 1-phosphate + CoA + H(+)</text>
        <dbReference type="Rhea" id="RHEA:13725"/>
        <dbReference type="ChEBI" id="CHEBI:15378"/>
        <dbReference type="ChEBI" id="CHEBI:57287"/>
        <dbReference type="ChEBI" id="CHEBI:57288"/>
        <dbReference type="ChEBI" id="CHEBI:57776"/>
        <dbReference type="ChEBI" id="CHEBI:58516"/>
        <dbReference type="EC" id="2.3.1.157"/>
    </reaction>
</comment>
<comment type="subcellular location">
    <subcellularLocation>
        <location evidence="1 18">Cytoplasm</location>
    </subcellularLocation>
</comment>
<dbReference type="EC" id="2.7.7.23" evidence="18"/>
<feature type="region of interest" description="Linker" evidence="18">
    <location>
        <begin position="234"/>
        <end position="254"/>
    </location>
</feature>
<dbReference type="GO" id="GO:0009245">
    <property type="term" value="P:lipid A biosynthetic process"/>
    <property type="evidence" value="ECO:0007669"/>
    <property type="project" value="UniProtKB-UniRule"/>
</dbReference>
<feature type="binding site" evidence="18">
    <location>
        <position position="427"/>
    </location>
    <ligand>
        <name>acetyl-CoA</name>
        <dbReference type="ChEBI" id="CHEBI:57288"/>
    </ligand>
</feature>
<dbReference type="Proteomes" id="UP000466024">
    <property type="component" value="Unassembled WGS sequence"/>
</dbReference>
<dbReference type="CDD" id="cd03353">
    <property type="entry name" value="LbH_GlmU_C"/>
    <property type="match status" value="1"/>
</dbReference>
<evidence type="ECO:0000256" key="5">
    <source>
        <dbReference type="ARBA" id="ARBA00022679"/>
    </source>
</evidence>
<feature type="binding site" evidence="18">
    <location>
        <position position="231"/>
    </location>
    <ligand>
        <name>UDP-N-acetyl-alpha-D-glucosamine</name>
        <dbReference type="ChEBI" id="CHEBI:57705"/>
    </ligand>
</feature>
<dbReference type="RefSeq" id="WP_149435124.1">
    <property type="nucleotide sequence ID" value="NZ_VTPX01000004.1"/>
</dbReference>
<accession>A0A640WF01</accession>
<dbReference type="CDD" id="cd02540">
    <property type="entry name" value="GT2_GlmU_N_bac"/>
    <property type="match status" value="1"/>
</dbReference>
<evidence type="ECO:0000256" key="3">
    <source>
        <dbReference type="ARBA" id="ARBA00007947"/>
    </source>
</evidence>
<feature type="binding site" evidence="18">
    <location>
        <position position="108"/>
    </location>
    <ligand>
        <name>Mg(2+)</name>
        <dbReference type="ChEBI" id="CHEBI:18420"/>
    </ligand>
</feature>
<feature type="binding site" evidence="18">
    <location>
        <position position="381"/>
    </location>
    <ligand>
        <name>UDP-N-acetyl-alpha-D-glucosamine</name>
        <dbReference type="ChEBI" id="CHEBI:57705"/>
    </ligand>
</feature>
<sequence length="462" mass="49007">MTLDVVILAAGQGTRMRSKTPKVLHELAGRPLVQHVVDTAAGLESARLHVVVGHGGESVRETLASAGSTSGDGELGFCEQTEQKGTGHAVAQALNSLGDGKVLVLYGDVPLIQARTLETLLDGVDEQHMALLTVTLDDPTGYGRIVRNDKGAVIAIVEHKDASDKQRAIRECNTGIMAMTAAQLRRWLPELSAENAQGEYYLTDVIAMAAADGVEVTASQPSSPVEVEGVNDRRQLAALERAYQRRQADRLMTAGVSLADPERFDLRGDVTVGRDIRIDVNVILEGRVTLEDDVVIGPHCVIKDSILRRGAVVKANSHLEGAEMGEGSDCGPFARLRPGTRLGAKAHVGNFVETKNASLGDGVKAGHLSYLGDTEIGRDTNIGAGTITCNYDGANKHLTRIGEAVFVGSNSALVAPVTIGNGATIAAGSTITREVKDDELAIGRSRQIVKQGWQRPVKMPKS</sequence>
<comment type="subunit">
    <text evidence="18">Homotrimer.</text>
</comment>
<dbReference type="Gene3D" id="3.90.550.10">
    <property type="entry name" value="Spore Coat Polysaccharide Biosynthesis Protein SpsA, Chain A"/>
    <property type="match status" value="1"/>
</dbReference>
<reference evidence="20 21" key="1">
    <citation type="submission" date="2019-08" db="EMBL/GenBank/DDBJ databases">
        <title>Bioinformatics analysis of the strain L3 and L5.</title>
        <authorList>
            <person name="Li X."/>
        </authorList>
    </citation>
    <scope>NUCLEOTIDE SEQUENCE [LARGE SCALE GENOMIC DNA]</scope>
    <source>
        <strain evidence="20 21">L3</strain>
    </source>
</reference>
<dbReference type="Gene3D" id="2.160.10.10">
    <property type="entry name" value="Hexapeptide repeat proteins"/>
    <property type="match status" value="1"/>
</dbReference>
<evidence type="ECO:0000259" key="19">
    <source>
        <dbReference type="Pfam" id="PF12804"/>
    </source>
</evidence>
<dbReference type="GO" id="GO:0006048">
    <property type="term" value="P:UDP-N-acetylglucosamine biosynthetic process"/>
    <property type="evidence" value="ECO:0007669"/>
    <property type="project" value="UniProtKB-UniPathway"/>
</dbReference>
<dbReference type="InterPro" id="IPR001451">
    <property type="entry name" value="Hexapep"/>
</dbReference>
<dbReference type="InterPro" id="IPR018357">
    <property type="entry name" value="Hexapep_transf_CS"/>
</dbReference>
<feature type="binding site" evidence="18">
    <location>
        <begin position="85"/>
        <end position="86"/>
    </location>
    <ligand>
        <name>UDP-N-acetyl-alpha-D-glucosamine</name>
        <dbReference type="ChEBI" id="CHEBI:57705"/>
    </ligand>
</feature>
<dbReference type="GO" id="GO:0016020">
    <property type="term" value="C:membrane"/>
    <property type="evidence" value="ECO:0007669"/>
    <property type="project" value="GOC"/>
</dbReference>
<dbReference type="GO" id="GO:0019134">
    <property type="term" value="F:glucosamine-1-phosphate N-acetyltransferase activity"/>
    <property type="evidence" value="ECO:0007669"/>
    <property type="project" value="UniProtKB-UniRule"/>
</dbReference>
<evidence type="ECO:0000256" key="2">
    <source>
        <dbReference type="ARBA" id="ARBA00007707"/>
    </source>
</evidence>
<dbReference type="InterPro" id="IPR011004">
    <property type="entry name" value="Trimer_LpxA-like_sf"/>
</dbReference>
<comment type="pathway">
    <text evidence="18">Nucleotide-sugar biosynthesis; UDP-N-acetyl-alpha-D-glucosamine biosynthesis; N-acetyl-alpha-D-glucosamine 1-phosphate from alpha-D-glucosamine 6-phosphate (route II): step 2/2.</text>
</comment>
<dbReference type="Pfam" id="PF12804">
    <property type="entry name" value="NTP_transf_3"/>
    <property type="match status" value="1"/>
</dbReference>
<keyword evidence="11 18" id="KW-0573">Peptidoglycan synthesis</keyword>
<comment type="similarity">
    <text evidence="2 18">In the C-terminal section; belongs to the transferase hexapeptide repeat family.</text>
</comment>
<dbReference type="Pfam" id="PF00132">
    <property type="entry name" value="Hexapep"/>
    <property type="match status" value="1"/>
</dbReference>
<evidence type="ECO:0000256" key="1">
    <source>
        <dbReference type="ARBA" id="ARBA00004496"/>
    </source>
</evidence>
<evidence type="ECO:0000256" key="4">
    <source>
        <dbReference type="ARBA" id="ARBA00022490"/>
    </source>
</evidence>
<evidence type="ECO:0000256" key="6">
    <source>
        <dbReference type="ARBA" id="ARBA00022695"/>
    </source>
</evidence>
<dbReference type="GO" id="GO:0003977">
    <property type="term" value="F:UDP-N-acetylglucosamine diphosphorylase activity"/>
    <property type="evidence" value="ECO:0007669"/>
    <property type="project" value="UniProtKB-UniRule"/>
</dbReference>